<feature type="compositionally biased region" description="Basic and acidic residues" evidence="1">
    <location>
        <begin position="1"/>
        <end position="10"/>
    </location>
</feature>
<protein>
    <submittedName>
        <fullName evidence="2">Uncharacterized protein</fullName>
    </submittedName>
</protein>
<accession>A0A4Y2H3H2</accession>
<feature type="region of interest" description="Disordered" evidence="1">
    <location>
        <begin position="1"/>
        <end position="24"/>
    </location>
</feature>
<keyword evidence="3" id="KW-1185">Reference proteome</keyword>
<dbReference type="Proteomes" id="UP000499080">
    <property type="component" value="Unassembled WGS sequence"/>
</dbReference>
<name>A0A4Y2H3H2_ARAVE</name>
<dbReference type="AlphaFoldDB" id="A0A4Y2H3H2"/>
<reference evidence="2 3" key="1">
    <citation type="journal article" date="2019" name="Sci. Rep.">
        <title>Orb-weaving spider Araneus ventricosus genome elucidates the spidroin gene catalogue.</title>
        <authorList>
            <person name="Kono N."/>
            <person name="Nakamura H."/>
            <person name="Ohtoshi R."/>
            <person name="Moran D.A.P."/>
            <person name="Shinohara A."/>
            <person name="Yoshida Y."/>
            <person name="Fujiwara M."/>
            <person name="Mori M."/>
            <person name="Tomita M."/>
            <person name="Arakawa K."/>
        </authorList>
    </citation>
    <scope>NUCLEOTIDE SEQUENCE [LARGE SCALE GENOMIC DNA]</scope>
</reference>
<organism evidence="2 3">
    <name type="scientific">Araneus ventricosus</name>
    <name type="common">Orbweaver spider</name>
    <name type="synonym">Epeira ventricosa</name>
    <dbReference type="NCBI Taxonomy" id="182803"/>
    <lineage>
        <taxon>Eukaryota</taxon>
        <taxon>Metazoa</taxon>
        <taxon>Ecdysozoa</taxon>
        <taxon>Arthropoda</taxon>
        <taxon>Chelicerata</taxon>
        <taxon>Arachnida</taxon>
        <taxon>Araneae</taxon>
        <taxon>Araneomorphae</taxon>
        <taxon>Entelegynae</taxon>
        <taxon>Araneoidea</taxon>
        <taxon>Araneidae</taxon>
        <taxon>Araneus</taxon>
    </lineage>
</organism>
<evidence type="ECO:0000313" key="3">
    <source>
        <dbReference type="Proteomes" id="UP000499080"/>
    </source>
</evidence>
<evidence type="ECO:0000256" key="1">
    <source>
        <dbReference type="SAM" id="MobiDB-lite"/>
    </source>
</evidence>
<gene>
    <name evidence="2" type="ORF">AVEN_40190_1</name>
</gene>
<proteinExistence type="predicted"/>
<evidence type="ECO:0000313" key="2">
    <source>
        <dbReference type="EMBL" id="GBM58854.1"/>
    </source>
</evidence>
<dbReference type="EMBL" id="BGPR01101185">
    <property type="protein sequence ID" value="GBM58854.1"/>
    <property type="molecule type" value="Genomic_DNA"/>
</dbReference>
<sequence length="153" mass="17371">MERPNFKHSESSCLKPAKSPLGRGSEGRKVLIISFVKAVCFELGENKGPALQKFRGTPNFFILIKLNAHCYANPLKLVLSPTQSGRSTHPEIESRPPQEYSADLLYSESFIRRILFIIPNYHKRSLRDRSSFKYSEVITEISRMPMLKNLGGS</sequence>
<comment type="caution">
    <text evidence="2">The sequence shown here is derived from an EMBL/GenBank/DDBJ whole genome shotgun (WGS) entry which is preliminary data.</text>
</comment>